<keyword evidence="8 11" id="KW-0368">Histidine biosynthesis</keyword>
<comment type="function">
    <text evidence="11">Catalyzes the oxidation of 5,10-methylenetetrahydrofolate to 5,10-methenyltetrahydrofolate and then the hydrolysis of 5,10-methenyltetrahydrofolate to 10-formyltetrahydrofolate.</text>
</comment>
<keyword evidence="11" id="KW-0028">Amino-acid biosynthesis</keyword>
<dbReference type="GO" id="GO:0035999">
    <property type="term" value="P:tetrahydrofolate interconversion"/>
    <property type="evidence" value="ECO:0007669"/>
    <property type="project" value="UniProtKB-UniRule"/>
</dbReference>
<dbReference type="GO" id="GO:0005829">
    <property type="term" value="C:cytosol"/>
    <property type="evidence" value="ECO:0007669"/>
    <property type="project" value="TreeGrafter"/>
</dbReference>
<dbReference type="InterPro" id="IPR020867">
    <property type="entry name" value="THF_DH/CycHdrlase_CS"/>
</dbReference>
<dbReference type="InterPro" id="IPR036291">
    <property type="entry name" value="NAD(P)-bd_dom_sf"/>
</dbReference>
<feature type="domain" description="Tetrahydrofolate dehydrogenase/cyclohydrolase NAD(P)-binding" evidence="13">
    <location>
        <begin position="143"/>
        <end position="277"/>
    </location>
</feature>
<evidence type="ECO:0000256" key="3">
    <source>
        <dbReference type="ARBA" id="ARBA00022563"/>
    </source>
</evidence>
<gene>
    <name evidence="11" type="primary">folD</name>
    <name evidence="14" type="ORF">COT94_02490</name>
</gene>
<keyword evidence="7 11" id="KW-0560">Oxidoreductase</keyword>
<dbReference type="SUPFAM" id="SSF51735">
    <property type="entry name" value="NAD(P)-binding Rossmann-fold domains"/>
    <property type="match status" value="1"/>
</dbReference>
<dbReference type="PANTHER" id="PTHR48099:SF5">
    <property type="entry name" value="C-1-TETRAHYDROFOLATE SYNTHASE, CYTOPLASMIC"/>
    <property type="match status" value="1"/>
</dbReference>
<dbReference type="PRINTS" id="PR00085">
    <property type="entry name" value="THFDHDRGNASE"/>
</dbReference>
<evidence type="ECO:0000256" key="5">
    <source>
        <dbReference type="ARBA" id="ARBA00022801"/>
    </source>
</evidence>
<dbReference type="GO" id="GO:0009086">
    <property type="term" value="P:methionine biosynthetic process"/>
    <property type="evidence" value="ECO:0007669"/>
    <property type="project" value="UniProtKB-KW"/>
</dbReference>
<evidence type="ECO:0000256" key="2">
    <source>
        <dbReference type="ARBA" id="ARBA00011738"/>
    </source>
</evidence>
<keyword evidence="5 11" id="KW-0378">Hydrolase</keyword>
<feature type="binding site" evidence="11">
    <location>
        <position position="228"/>
    </location>
    <ligand>
        <name>NADP(+)</name>
        <dbReference type="ChEBI" id="CHEBI:58349"/>
    </ligand>
</feature>
<dbReference type="Gene3D" id="3.40.50.720">
    <property type="entry name" value="NAD(P)-binding Rossmann-like Domain"/>
    <property type="match status" value="1"/>
</dbReference>
<name>A0A2M6WTH9_9BACT</name>
<feature type="domain" description="Tetrahydrofolate dehydrogenase/cyclohydrolase catalytic" evidence="12">
    <location>
        <begin position="4"/>
        <end position="117"/>
    </location>
</feature>
<protein>
    <recommendedName>
        <fullName evidence="11">Bifunctional protein FolD</fullName>
    </recommendedName>
    <domain>
        <recommendedName>
            <fullName evidence="11">Methylenetetrahydrofolate dehydrogenase</fullName>
            <ecNumber evidence="11">1.5.1.5</ecNumber>
        </recommendedName>
    </domain>
    <domain>
        <recommendedName>
            <fullName evidence="11">Methenyltetrahydrofolate cyclohydrolase</fullName>
            <ecNumber evidence="11">3.5.4.9</ecNumber>
        </recommendedName>
    </domain>
</protein>
<dbReference type="HAMAP" id="MF_01576">
    <property type="entry name" value="THF_DHG_CYH"/>
    <property type="match status" value="1"/>
</dbReference>
<comment type="pathway">
    <text evidence="1 11">One-carbon metabolism; tetrahydrofolate interconversion.</text>
</comment>
<keyword evidence="10 11" id="KW-0511">Multifunctional enzyme</keyword>
<evidence type="ECO:0000256" key="1">
    <source>
        <dbReference type="ARBA" id="ARBA00004777"/>
    </source>
</evidence>
<dbReference type="GO" id="GO:0004488">
    <property type="term" value="F:methylenetetrahydrofolate dehydrogenase (NADP+) activity"/>
    <property type="evidence" value="ECO:0007669"/>
    <property type="project" value="UniProtKB-UniRule"/>
</dbReference>
<evidence type="ECO:0000259" key="13">
    <source>
        <dbReference type="Pfam" id="PF02882"/>
    </source>
</evidence>
<comment type="catalytic activity">
    <reaction evidence="11">
        <text>(6R)-5,10-methylene-5,6,7,8-tetrahydrofolate + NADP(+) = (6R)-5,10-methenyltetrahydrofolate + NADPH</text>
        <dbReference type="Rhea" id="RHEA:22812"/>
        <dbReference type="ChEBI" id="CHEBI:15636"/>
        <dbReference type="ChEBI" id="CHEBI:57455"/>
        <dbReference type="ChEBI" id="CHEBI:57783"/>
        <dbReference type="ChEBI" id="CHEBI:58349"/>
        <dbReference type="EC" id="1.5.1.5"/>
    </reaction>
</comment>
<dbReference type="FunFam" id="3.40.50.10860:FF:000005">
    <property type="entry name" value="C-1-tetrahydrofolate synthase, cytoplasmic, putative"/>
    <property type="match status" value="1"/>
</dbReference>
<evidence type="ECO:0000256" key="7">
    <source>
        <dbReference type="ARBA" id="ARBA00023002"/>
    </source>
</evidence>
<dbReference type="GO" id="GO:0000105">
    <property type="term" value="P:L-histidine biosynthetic process"/>
    <property type="evidence" value="ECO:0007669"/>
    <property type="project" value="UniProtKB-KW"/>
</dbReference>
<dbReference type="EMBL" id="PFAM01000013">
    <property type="protein sequence ID" value="PIT96104.1"/>
    <property type="molecule type" value="Genomic_DNA"/>
</dbReference>
<proteinExistence type="inferred from homology"/>
<dbReference type="EC" id="3.5.4.9" evidence="11"/>
<dbReference type="Pfam" id="PF02882">
    <property type="entry name" value="THF_DHG_CYH_C"/>
    <property type="match status" value="1"/>
</dbReference>
<evidence type="ECO:0000313" key="15">
    <source>
        <dbReference type="Proteomes" id="UP000228533"/>
    </source>
</evidence>
<keyword evidence="3 11" id="KW-0554">One-carbon metabolism</keyword>
<dbReference type="InterPro" id="IPR046346">
    <property type="entry name" value="Aminoacid_DH-like_N_sf"/>
</dbReference>
<dbReference type="InterPro" id="IPR000672">
    <property type="entry name" value="THF_DH/CycHdrlase"/>
</dbReference>
<keyword evidence="6 11" id="KW-0521">NADP</keyword>
<dbReference type="SUPFAM" id="SSF53223">
    <property type="entry name" value="Aminoacid dehydrogenase-like, N-terminal domain"/>
    <property type="match status" value="1"/>
</dbReference>
<keyword evidence="4 11" id="KW-0658">Purine biosynthesis</keyword>
<dbReference type="Gene3D" id="3.40.50.10860">
    <property type="entry name" value="Leucine Dehydrogenase, chain A, domain 1"/>
    <property type="match status" value="1"/>
</dbReference>
<dbReference type="Pfam" id="PF00763">
    <property type="entry name" value="THF_DHG_CYH"/>
    <property type="match status" value="1"/>
</dbReference>
<dbReference type="PANTHER" id="PTHR48099">
    <property type="entry name" value="C-1-TETRAHYDROFOLATE SYNTHASE, CYTOPLASMIC-RELATED"/>
    <property type="match status" value="1"/>
</dbReference>
<evidence type="ECO:0000256" key="9">
    <source>
        <dbReference type="ARBA" id="ARBA00023167"/>
    </source>
</evidence>
<evidence type="ECO:0000259" key="12">
    <source>
        <dbReference type="Pfam" id="PF00763"/>
    </source>
</evidence>
<dbReference type="InterPro" id="IPR020631">
    <property type="entry name" value="THF_DH/CycHdrlase_NAD-bd_dom"/>
</dbReference>
<evidence type="ECO:0000256" key="11">
    <source>
        <dbReference type="HAMAP-Rule" id="MF_01576"/>
    </source>
</evidence>
<comment type="similarity">
    <text evidence="11">Belongs to the tetrahydrofolate dehydrogenase/cyclohydrolase family.</text>
</comment>
<dbReference type="UniPathway" id="UPA00193"/>
<evidence type="ECO:0000256" key="4">
    <source>
        <dbReference type="ARBA" id="ARBA00022755"/>
    </source>
</evidence>
<comment type="caution">
    <text evidence="14">The sequence shown here is derived from an EMBL/GenBank/DDBJ whole genome shotgun (WGS) entry which is preliminary data.</text>
</comment>
<evidence type="ECO:0000256" key="6">
    <source>
        <dbReference type="ARBA" id="ARBA00022857"/>
    </source>
</evidence>
<dbReference type="InterPro" id="IPR020630">
    <property type="entry name" value="THF_DH/CycHdrlase_cat_dom"/>
</dbReference>
<dbReference type="EC" id="1.5.1.5" evidence="11"/>
<comment type="subunit">
    <text evidence="2 11">Homodimer.</text>
</comment>
<dbReference type="Proteomes" id="UP000228533">
    <property type="component" value="Unassembled WGS sequence"/>
</dbReference>
<evidence type="ECO:0000256" key="8">
    <source>
        <dbReference type="ARBA" id="ARBA00023102"/>
    </source>
</evidence>
<sequence length="280" mass="29975">MELINGKELARQIEDGIAGEINLHPASRPNLAIILVGNRPDSTLYVRLKEKTAKEVGIDTHIYRLEEATATQEELLEVIKFLNNDLAIDGILLQLPLPYNFDTDTAVSTIVFDKDVDGFTPETLSHLTDISNPGRLLSPVFLAVLACLETADPDWRTKSIAIAGKDTIFSNNLLNLLQAEGAKTELLTLPIDSLKSRSANILITALGVAGIITETEIAPGVIVIDIGISQNAEGKTVGDVAPGAAEAAAYLTPVPGGIGPLTIAFALKNTLDAYNRHQHI</sequence>
<dbReference type="GO" id="GO:0006164">
    <property type="term" value="P:purine nucleotide biosynthetic process"/>
    <property type="evidence" value="ECO:0007669"/>
    <property type="project" value="UniProtKB-KW"/>
</dbReference>
<organism evidence="14 15">
    <name type="scientific">Candidatus Falkowbacteria bacterium CG10_big_fil_rev_8_21_14_0_10_37_14</name>
    <dbReference type="NCBI Taxonomy" id="1974561"/>
    <lineage>
        <taxon>Bacteria</taxon>
        <taxon>Candidatus Falkowiibacteriota</taxon>
    </lineage>
</organism>
<dbReference type="AlphaFoldDB" id="A0A2M6WTH9"/>
<evidence type="ECO:0000256" key="10">
    <source>
        <dbReference type="ARBA" id="ARBA00023268"/>
    </source>
</evidence>
<keyword evidence="9 11" id="KW-0486">Methionine biosynthesis</keyword>
<comment type="catalytic activity">
    <reaction evidence="11">
        <text>(6R)-5,10-methenyltetrahydrofolate + H2O = (6R)-10-formyltetrahydrofolate + H(+)</text>
        <dbReference type="Rhea" id="RHEA:23700"/>
        <dbReference type="ChEBI" id="CHEBI:15377"/>
        <dbReference type="ChEBI" id="CHEBI:15378"/>
        <dbReference type="ChEBI" id="CHEBI:57455"/>
        <dbReference type="ChEBI" id="CHEBI:195366"/>
        <dbReference type="EC" id="3.5.4.9"/>
    </reaction>
</comment>
<accession>A0A2M6WTH9</accession>
<dbReference type="GO" id="GO:0004477">
    <property type="term" value="F:methenyltetrahydrofolate cyclohydrolase activity"/>
    <property type="evidence" value="ECO:0007669"/>
    <property type="project" value="UniProtKB-UniRule"/>
</dbReference>
<reference evidence="15" key="1">
    <citation type="submission" date="2017-09" db="EMBL/GenBank/DDBJ databases">
        <title>Depth-based differentiation of microbial function through sediment-hosted aquifers and enrichment of novel symbionts in the deep terrestrial subsurface.</title>
        <authorList>
            <person name="Probst A.J."/>
            <person name="Ladd B."/>
            <person name="Jarett J.K."/>
            <person name="Geller-Mcgrath D.E."/>
            <person name="Sieber C.M.K."/>
            <person name="Emerson J.B."/>
            <person name="Anantharaman K."/>
            <person name="Thomas B.C."/>
            <person name="Malmstrom R."/>
            <person name="Stieglmeier M."/>
            <person name="Klingl A."/>
            <person name="Woyke T."/>
            <person name="Ryan C.M."/>
            <person name="Banfield J.F."/>
        </authorList>
    </citation>
    <scope>NUCLEOTIDE SEQUENCE [LARGE SCALE GENOMIC DNA]</scope>
</reference>
<evidence type="ECO:0000313" key="14">
    <source>
        <dbReference type="EMBL" id="PIT96104.1"/>
    </source>
</evidence>
<dbReference type="PROSITE" id="PS00766">
    <property type="entry name" value="THF_DHG_CYH_1"/>
    <property type="match status" value="1"/>
</dbReference>
<comment type="caution">
    <text evidence="11">Lacks conserved residue(s) required for the propagation of feature annotation.</text>
</comment>